<name>A0A1H1KE54_9BURK</name>
<accession>A0A1H1KE54</accession>
<protein>
    <submittedName>
        <fullName evidence="2">Uncharacterized protein</fullName>
    </submittedName>
</protein>
<organism evidence="2 3">
    <name type="scientific">Paraburkholderia tuberum</name>
    <dbReference type="NCBI Taxonomy" id="157910"/>
    <lineage>
        <taxon>Bacteria</taxon>
        <taxon>Pseudomonadati</taxon>
        <taxon>Pseudomonadota</taxon>
        <taxon>Betaproteobacteria</taxon>
        <taxon>Burkholderiales</taxon>
        <taxon>Burkholderiaceae</taxon>
        <taxon>Paraburkholderia</taxon>
    </lineage>
</organism>
<evidence type="ECO:0000313" key="3">
    <source>
        <dbReference type="Proteomes" id="UP000199365"/>
    </source>
</evidence>
<feature type="region of interest" description="Disordered" evidence="1">
    <location>
        <begin position="1"/>
        <end position="25"/>
    </location>
</feature>
<reference evidence="3" key="1">
    <citation type="submission" date="2016-10" db="EMBL/GenBank/DDBJ databases">
        <authorList>
            <person name="Varghese N."/>
            <person name="Submissions S."/>
        </authorList>
    </citation>
    <scope>NUCLEOTIDE SEQUENCE [LARGE SCALE GENOMIC DNA]</scope>
    <source>
        <strain evidence="3">DUS833</strain>
    </source>
</reference>
<dbReference type="Proteomes" id="UP000199365">
    <property type="component" value="Unassembled WGS sequence"/>
</dbReference>
<feature type="compositionally biased region" description="Basic and acidic residues" evidence="1">
    <location>
        <begin position="1"/>
        <end position="14"/>
    </location>
</feature>
<gene>
    <name evidence="2" type="ORF">SAMN05445850_7256</name>
</gene>
<evidence type="ECO:0000256" key="1">
    <source>
        <dbReference type="SAM" id="MobiDB-lite"/>
    </source>
</evidence>
<dbReference type="EMBL" id="FNKX01000003">
    <property type="protein sequence ID" value="SDR60327.1"/>
    <property type="molecule type" value="Genomic_DNA"/>
</dbReference>
<sequence length="62" mass="6745">MFGAVDRQDRETPAQRRLAQTQKGVATAEGDVPVELAGERQACLERIAIRRKLAAPGPIAFL</sequence>
<dbReference type="AlphaFoldDB" id="A0A1H1KE54"/>
<proteinExistence type="predicted"/>
<keyword evidence="3" id="KW-1185">Reference proteome</keyword>
<evidence type="ECO:0000313" key="2">
    <source>
        <dbReference type="EMBL" id="SDR60327.1"/>
    </source>
</evidence>